<dbReference type="EMBL" id="CP031305">
    <property type="protein sequence ID" value="QCC53714.1"/>
    <property type="molecule type" value="Genomic_DNA"/>
</dbReference>
<gene>
    <name evidence="2" type="ORF">DV706_03970</name>
</gene>
<dbReference type="RefSeq" id="WP_006066431.1">
    <property type="nucleotide sequence ID" value="NZ_CP031305.1"/>
</dbReference>
<evidence type="ECO:0000313" key="2">
    <source>
        <dbReference type="EMBL" id="QCC53714.1"/>
    </source>
</evidence>
<dbReference type="Proteomes" id="UP000296822">
    <property type="component" value="Chromosome"/>
</dbReference>
<evidence type="ECO:0000256" key="1">
    <source>
        <dbReference type="SAM" id="Phobius"/>
    </source>
</evidence>
<proteinExistence type="predicted"/>
<sequence>MTGGLVAGIGVGVALLIGIGLVLFARHRRQTHSRCALVDELDARLAERLPTGTASHLEQSPTVRHIAVVDSETETPLVVPIVRVDLETTDAPGMKLVLEYVAAVLEAIHPVLDGREERVDHYDVEFTFGPDGLFVEGECRRVSVAPELAARLLEQERYGAFELWRAVKDADRSDDTPTTLWGHCRRGRSR</sequence>
<keyword evidence="1" id="KW-1133">Transmembrane helix</keyword>
<feature type="transmembrane region" description="Helical" evidence="1">
    <location>
        <begin position="6"/>
        <end position="25"/>
    </location>
</feature>
<evidence type="ECO:0000313" key="3">
    <source>
        <dbReference type="Proteomes" id="UP000296822"/>
    </source>
</evidence>
<dbReference type="AlphaFoldDB" id="A0A4D6HHP0"/>
<protein>
    <submittedName>
        <fullName evidence="2">Uncharacterized protein</fullName>
    </submittedName>
</protein>
<accession>A0A4D6HHP0</accession>
<organism evidence="2 3">
    <name type="scientific">Natronorubrum bangense</name>
    <dbReference type="NCBI Taxonomy" id="61858"/>
    <lineage>
        <taxon>Archaea</taxon>
        <taxon>Methanobacteriati</taxon>
        <taxon>Methanobacteriota</taxon>
        <taxon>Stenosarchaea group</taxon>
        <taxon>Halobacteria</taxon>
        <taxon>Halobacteriales</taxon>
        <taxon>Natrialbaceae</taxon>
        <taxon>Natronorubrum</taxon>
    </lineage>
</organism>
<name>A0A4D6HHP0_9EURY</name>
<keyword evidence="1" id="KW-0472">Membrane</keyword>
<dbReference type="GeneID" id="39850393"/>
<reference evidence="2 3" key="1">
    <citation type="journal article" date="2019" name="Nat. Commun.">
        <title>A new type of DNA phosphorothioation-based antiviral system in archaea.</title>
        <authorList>
            <person name="Xiong L."/>
            <person name="Liu S."/>
            <person name="Chen S."/>
            <person name="Xiao Y."/>
            <person name="Zhu B."/>
            <person name="Gao Y."/>
            <person name="Zhang Y."/>
            <person name="Chen B."/>
            <person name="Luo J."/>
            <person name="Deng Z."/>
            <person name="Chen X."/>
            <person name="Wang L."/>
            <person name="Chen S."/>
        </authorList>
    </citation>
    <scope>NUCLEOTIDE SEQUENCE [LARGE SCALE GENOMIC DNA]</scope>
    <source>
        <strain evidence="2 3">JCM 10635</strain>
    </source>
</reference>
<dbReference type="KEGG" id="nbg:DV706_03970"/>
<keyword evidence="1" id="KW-0812">Transmembrane</keyword>